<organism evidence="3 4">
    <name type="scientific">Streptomyces canus</name>
    <dbReference type="NCBI Taxonomy" id="58343"/>
    <lineage>
        <taxon>Bacteria</taxon>
        <taxon>Bacillati</taxon>
        <taxon>Actinomycetota</taxon>
        <taxon>Actinomycetes</taxon>
        <taxon>Kitasatosporales</taxon>
        <taxon>Streptomycetaceae</taxon>
        <taxon>Streptomyces</taxon>
        <taxon>Streptomyces aurantiacus group</taxon>
    </lineage>
</organism>
<feature type="compositionally biased region" description="Pro residues" evidence="1">
    <location>
        <begin position="19"/>
        <end position="34"/>
    </location>
</feature>
<evidence type="ECO:0000313" key="3">
    <source>
        <dbReference type="EMBL" id="MDQ0907216.1"/>
    </source>
</evidence>
<evidence type="ECO:0000256" key="1">
    <source>
        <dbReference type="SAM" id="MobiDB-lite"/>
    </source>
</evidence>
<dbReference type="AlphaFoldDB" id="A0AAW8FAQ9"/>
<keyword evidence="2" id="KW-0472">Membrane</keyword>
<reference evidence="3" key="1">
    <citation type="submission" date="2023-07" db="EMBL/GenBank/DDBJ databases">
        <title>Comparative genomics of wheat-associated soil bacteria to identify genetic determinants of phenazine resistance.</title>
        <authorList>
            <person name="Mouncey N."/>
        </authorList>
    </citation>
    <scope>NUCLEOTIDE SEQUENCE</scope>
    <source>
        <strain evidence="3">V4I22</strain>
    </source>
</reference>
<keyword evidence="2" id="KW-1133">Transmembrane helix</keyword>
<proteinExistence type="predicted"/>
<keyword evidence="2" id="KW-0812">Transmembrane</keyword>
<feature type="transmembrane region" description="Helical" evidence="2">
    <location>
        <begin position="168"/>
        <end position="195"/>
    </location>
</feature>
<feature type="region of interest" description="Disordered" evidence="1">
    <location>
        <begin position="1"/>
        <end position="36"/>
    </location>
</feature>
<evidence type="ECO:0000313" key="4">
    <source>
        <dbReference type="Proteomes" id="UP001234216"/>
    </source>
</evidence>
<accession>A0AAW8FAQ9</accession>
<comment type="caution">
    <text evidence="3">The sequence shown here is derived from an EMBL/GenBank/DDBJ whole genome shotgun (WGS) entry which is preliminary data.</text>
</comment>
<evidence type="ECO:0000256" key="2">
    <source>
        <dbReference type="SAM" id="Phobius"/>
    </source>
</evidence>
<protein>
    <submittedName>
        <fullName evidence="3">Uncharacterized protein</fullName>
    </submittedName>
</protein>
<name>A0AAW8FAQ9_9ACTN</name>
<gene>
    <name evidence="3" type="ORF">QFZ22_003201</name>
</gene>
<dbReference type="EMBL" id="JAUSZV010000005">
    <property type="protein sequence ID" value="MDQ0907216.1"/>
    <property type="molecule type" value="Genomic_DNA"/>
</dbReference>
<sequence>MDHSSQEWAASQGQQPGRPQAPGPYGRPPVPASYPHPAAETRIEIESKRLRAYARVKAGEQTVAIRSAGEGTKGNPVAYVNVPQDAPNGGRHARPPFTVSGPDAEPLCSVRSVDSGAYEVYGGDGAPIGRITRLDGRALPWPRRPRWTVQAVTGGEPLTAKRGTPVGWALFTVFSPVYLVIWALGALQGLVPLLFGDKDEAKKESAWDLGLPSRALWRPSGDADVVVDYRGGGIFHIVSARLDRRLAYAQAVLHVWDGV</sequence>
<feature type="compositionally biased region" description="Low complexity" evidence="1">
    <location>
        <begin position="9"/>
        <end position="18"/>
    </location>
</feature>
<dbReference type="RefSeq" id="WP_306975623.1">
    <property type="nucleotide sequence ID" value="NZ_JAUSZV010000005.1"/>
</dbReference>
<dbReference type="Proteomes" id="UP001234216">
    <property type="component" value="Unassembled WGS sequence"/>
</dbReference>